<protein>
    <recommendedName>
        <fullName evidence="6">Carboxypeptidase</fullName>
        <ecNumber evidence="6">3.4.16.-</ecNumber>
    </recommendedName>
</protein>
<organism evidence="7">
    <name type="scientific">Kluyveromyces lactis</name>
    <name type="common">Yeast</name>
    <name type="synonym">Candida sphaerica</name>
    <dbReference type="NCBI Taxonomy" id="28985"/>
    <lineage>
        <taxon>Eukaryota</taxon>
        <taxon>Fungi</taxon>
        <taxon>Dikarya</taxon>
        <taxon>Ascomycota</taxon>
        <taxon>Saccharomycotina</taxon>
        <taxon>Saccharomycetes</taxon>
        <taxon>Saccharomycetales</taxon>
        <taxon>Saccharomycetaceae</taxon>
        <taxon>Kluyveromyces</taxon>
    </lineage>
</organism>
<dbReference type="PANTHER" id="PTHR11802">
    <property type="entry name" value="SERINE PROTEASE FAMILY S10 SERINE CARBOXYPEPTIDASE"/>
    <property type="match status" value="1"/>
</dbReference>
<dbReference type="Pfam" id="PF00450">
    <property type="entry name" value="Peptidase_S10"/>
    <property type="match status" value="1"/>
</dbReference>
<dbReference type="PRINTS" id="PR00724">
    <property type="entry name" value="CRBOXYPTASEC"/>
</dbReference>
<reference evidence="7" key="1">
    <citation type="journal article" date="2008" name="Folia Microbiol. (Praha)">
        <title>The Kluyveromyces lactis CPY homologous genes: cloning and characterization of the KlPCL1 gene.</title>
        <authorList>
            <person name="Staneva D."/>
            <person name="Uccelletti D."/>
            <person name="Venkov P."/>
            <person name="Miloshev G."/>
            <person name="Palleschi C."/>
        </authorList>
    </citation>
    <scope>NUCLEOTIDE SEQUENCE</scope>
</reference>
<dbReference type="InterPro" id="IPR018202">
    <property type="entry name" value="Ser_caboxypep_ser_AS"/>
</dbReference>
<dbReference type="AlphaFoldDB" id="Q70SJ1"/>
<evidence type="ECO:0000256" key="3">
    <source>
        <dbReference type="ARBA" id="ARBA00022670"/>
    </source>
</evidence>
<accession>Q70SJ1</accession>
<comment type="similarity">
    <text evidence="1 6">Belongs to the peptidase S10 family.</text>
</comment>
<dbReference type="PANTHER" id="PTHR11802:SF51">
    <property type="entry name" value="VACUOLAR SERINE-TYPE CARBOXYPEPTIDASE ATG42"/>
    <property type="match status" value="1"/>
</dbReference>
<proteinExistence type="inferred from homology"/>
<evidence type="ECO:0000313" key="7">
    <source>
        <dbReference type="EMBL" id="CAD82902.1"/>
    </source>
</evidence>
<keyword evidence="2 6" id="KW-0121">Carboxypeptidase</keyword>
<dbReference type="EMBL" id="AJ551275">
    <property type="protein sequence ID" value="CAD82902.1"/>
    <property type="molecule type" value="Genomic_DNA"/>
</dbReference>
<dbReference type="SUPFAM" id="SSF53474">
    <property type="entry name" value="alpha/beta-Hydrolases"/>
    <property type="match status" value="1"/>
</dbReference>
<evidence type="ECO:0000256" key="2">
    <source>
        <dbReference type="ARBA" id="ARBA00022645"/>
    </source>
</evidence>
<dbReference type="EC" id="3.4.16.-" evidence="6"/>
<dbReference type="VEuPathDB" id="FungiDB:KLLA0_C17490g"/>
<dbReference type="InterPro" id="IPR001563">
    <property type="entry name" value="Peptidase_S10"/>
</dbReference>
<evidence type="ECO:0000256" key="5">
    <source>
        <dbReference type="ARBA" id="ARBA00023180"/>
    </source>
</evidence>
<keyword evidence="3 6" id="KW-0645">Protease</keyword>
<gene>
    <name evidence="7" type="primary">pcl1</name>
</gene>
<evidence type="ECO:0000256" key="1">
    <source>
        <dbReference type="ARBA" id="ARBA00009431"/>
    </source>
</evidence>
<dbReference type="PROSITE" id="PS00131">
    <property type="entry name" value="CARBOXYPEPT_SER_SER"/>
    <property type="match status" value="1"/>
</dbReference>
<dbReference type="ESTHER" id="klula-q6csv8">
    <property type="family name" value="Carboxypeptidase_S10"/>
</dbReference>
<dbReference type="InterPro" id="IPR029058">
    <property type="entry name" value="AB_hydrolase_fold"/>
</dbReference>
<dbReference type="MEROPS" id="S10.A49"/>
<name>Q70SJ1_KLULC</name>
<evidence type="ECO:0000256" key="6">
    <source>
        <dbReference type="RuleBase" id="RU361156"/>
    </source>
</evidence>
<dbReference type="Gene3D" id="1.10.287.410">
    <property type="match status" value="1"/>
</dbReference>
<sequence length="453" mass="50772">MKWIYTFIAAVSATVTFHPENVEYSLSAKELDPASLGIDTVNQWSGYLDYQDKKHSFYWFFESRNDPANDPVILYLNGGPGCSSMDNLFFETGPASIGPDLKPIHNPYSWNNNASIIFLDQPVNVGFSYSEERVKTTNDAARDVYNFLDLFFTKFPNLTANAFHIAGESYAGHYIPRIAHEIVSVHKDDTKFNLSSIVIGNGLTDPLVQNQYFKPMACGEGGYPAILNPSKCRTMSVSNLACKGLTSLCSKTKLTPGRAYLLLHFCWKSLIQPAFDSAVNPCDIRGPCEDPESGLCWKTLGYIRSYLNQEFVQDALGTKVSSYNGCNTSVGSDFFLTGDNSRPFQQYVTELLDLNIPVLIYAGDTDYICNWLGNMAWTDALTWKDHISYETLPLNPWYSLNGSVQFGEVKNHGPFTFLRVFEAGHTVPYYQPLATMEMINRWISGDLSLGYSN</sequence>
<keyword evidence="4 6" id="KW-0378">Hydrolase</keyword>
<dbReference type="GO" id="GO:0006508">
    <property type="term" value="P:proteolysis"/>
    <property type="evidence" value="ECO:0007669"/>
    <property type="project" value="UniProtKB-KW"/>
</dbReference>
<keyword evidence="5" id="KW-0325">Glycoprotein</keyword>
<dbReference type="GO" id="GO:0004185">
    <property type="term" value="F:serine-type carboxypeptidase activity"/>
    <property type="evidence" value="ECO:0007669"/>
    <property type="project" value="UniProtKB-UniRule"/>
</dbReference>
<evidence type="ECO:0000256" key="4">
    <source>
        <dbReference type="ARBA" id="ARBA00022801"/>
    </source>
</evidence>
<dbReference type="Gene3D" id="3.40.50.1820">
    <property type="entry name" value="alpha/beta hydrolase"/>
    <property type="match status" value="1"/>
</dbReference>
<dbReference type="GO" id="GO:0000324">
    <property type="term" value="C:fungal-type vacuole"/>
    <property type="evidence" value="ECO:0007669"/>
    <property type="project" value="TreeGrafter"/>
</dbReference>